<feature type="transmembrane region" description="Helical" evidence="14">
    <location>
        <begin position="396"/>
        <end position="425"/>
    </location>
</feature>
<feature type="region of interest" description="Disordered" evidence="13">
    <location>
        <begin position="616"/>
        <end position="646"/>
    </location>
</feature>
<dbReference type="SUPFAM" id="SSF57850">
    <property type="entry name" value="RING/U-box"/>
    <property type="match status" value="1"/>
</dbReference>
<evidence type="ECO:0000256" key="10">
    <source>
        <dbReference type="ARBA" id="ARBA00022833"/>
    </source>
</evidence>
<feature type="compositionally biased region" description="Acidic residues" evidence="13">
    <location>
        <begin position="186"/>
        <end position="197"/>
    </location>
</feature>
<dbReference type="GO" id="GO:0005789">
    <property type="term" value="C:endoplasmic reticulum membrane"/>
    <property type="evidence" value="ECO:0007669"/>
    <property type="project" value="TreeGrafter"/>
</dbReference>
<feature type="transmembrane region" description="Helical" evidence="14">
    <location>
        <begin position="552"/>
        <end position="570"/>
    </location>
</feature>
<keyword evidence="5" id="KW-0808">Transferase</keyword>
<reference evidence="16 17" key="2">
    <citation type="submission" date="2018-11" db="EMBL/GenBank/DDBJ databases">
        <authorList>
            <consortium name="Pathogen Informatics"/>
        </authorList>
    </citation>
    <scope>NUCLEOTIDE SEQUENCE [LARGE SCALE GENOMIC DNA]</scope>
</reference>
<keyword evidence="7" id="KW-0479">Metal-binding</keyword>
<feature type="compositionally biased region" description="Basic and acidic residues" evidence="13">
    <location>
        <begin position="241"/>
        <end position="261"/>
    </location>
</feature>
<evidence type="ECO:0000313" key="18">
    <source>
        <dbReference type="WBParaSite" id="HNAJ_0000176501-mRNA-1"/>
    </source>
</evidence>
<dbReference type="PANTHER" id="PTHR13145">
    <property type="entry name" value="SSM4 PROTEIN"/>
    <property type="match status" value="1"/>
</dbReference>
<evidence type="ECO:0000256" key="8">
    <source>
        <dbReference type="ARBA" id="ARBA00022771"/>
    </source>
</evidence>
<feature type="transmembrane region" description="Helical" evidence="14">
    <location>
        <begin position="918"/>
        <end position="939"/>
    </location>
</feature>
<keyword evidence="12 14" id="KW-0472">Membrane</keyword>
<feature type="transmembrane region" description="Helical" evidence="14">
    <location>
        <begin position="91"/>
        <end position="114"/>
    </location>
</feature>
<dbReference type="AlphaFoldDB" id="A0A0R3T3Z5"/>
<evidence type="ECO:0000256" key="9">
    <source>
        <dbReference type="ARBA" id="ARBA00022786"/>
    </source>
</evidence>
<dbReference type="PANTHER" id="PTHR13145:SF0">
    <property type="entry name" value="E3 UBIQUITIN-PROTEIN LIGASE MARCHF6"/>
    <property type="match status" value="1"/>
</dbReference>
<dbReference type="Gene3D" id="3.30.40.10">
    <property type="entry name" value="Zinc/RING finger domain, C3HC4 (zinc finger)"/>
    <property type="match status" value="1"/>
</dbReference>
<feature type="compositionally biased region" description="Low complexity" evidence="13">
    <location>
        <begin position="211"/>
        <end position="238"/>
    </location>
</feature>
<keyword evidence="17" id="KW-1185">Reference proteome</keyword>
<dbReference type="PROSITE" id="PS51292">
    <property type="entry name" value="ZF_RING_CH"/>
    <property type="match status" value="1"/>
</dbReference>
<evidence type="ECO:0000256" key="3">
    <source>
        <dbReference type="ARBA" id="ARBA00004906"/>
    </source>
</evidence>
<dbReference type="GO" id="GO:0036503">
    <property type="term" value="P:ERAD pathway"/>
    <property type="evidence" value="ECO:0007669"/>
    <property type="project" value="TreeGrafter"/>
</dbReference>
<evidence type="ECO:0000256" key="5">
    <source>
        <dbReference type="ARBA" id="ARBA00022679"/>
    </source>
</evidence>
<dbReference type="Proteomes" id="UP000278807">
    <property type="component" value="Unassembled WGS sequence"/>
</dbReference>
<dbReference type="Pfam" id="PF12906">
    <property type="entry name" value="RINGv"/>
    <property type="match status" value="1"/>
</dbReference>
<feature type="transmembrane region" description="Helical" evidence="14">
    <location>
        <begin position="511"/>
        <end position="532"/>
    </location>
</feature>
<sequence length="1035" mass="115442">MDDGDFCRVCRCEGSPSQPLFYPCLCTGSIKYVHQDCLVQWLQYSKRQACELCNHRFTFKPVYAPHTPPVVPLRVLFFGILTAFRNIVVRFFHLLAVAFSWLFVVPLTVCRIYRCFFSGNVVELLSLPLDIFTTEHVVQDCIQGFMIVLVALTALFGCVWLREQLVIGGEPEWLTAAAGGSGEDSVGGEEEEEDQEETNQANQVVAVATNGQASAPSTPATPSSSNGSPSSSDSLGATQELDQRRGRSENPNEGQAEDHANNAEIPQAQPQQGAEGEAVGAANNNNNNNEADFDAAAAVPPLTLERIFGLDGTMTFLEHVLWIIVLNVLFILIFASLPFFAGRAVFSLLGIKTAILTSQIELILFSFIGYVMMASFLMFLFYLFKALKLPRSASYYMGLCYIYIKVPIIAFVELGIFTAFCGLWIDACSLGMFNASVAQRLRAFNYAPLIFSFVHWTMGLMYLFYVSSLFIIIREVVRPGVLWFLPDFTDPDYRPVQETITLPVTTYIQRLVVNLSLTGIIVILTIWIPTMITIKVLPGFLPFQMSLAYDSPVDYSVEIIILQIVMPFLLDSQVKMFITALLRKWCIASAWLLGIRSYLLGDVSFKPGDEVMMADGPRIQTADPNTSTSEGNSSNDSGTWNAGDDNNAEQDSTFTPSYVPYARPRFFALRLVGLLAVLVASLVLISLSILVVPVALGRLVLGHMGLIQSPHHDALTLLVGVCALMGWAKTVLWLPMALQSLRNLWFLCVEKIAYFTTWEGWHWLSEWILGVGEWLRGNSFTPRWTRREALAMMLPPLSNSDNSEALAQQRRRILKEVLVTLSVPLRIMVLIGVLIILLPAALGLLVNLVVFIPIWIAPEKTLAIGISESWIFGVMHLKVWMLILLVGPRWHMRDRLEDIHNEIQHHWPMVNVLRVLKLSLPLFAGLGLSLTFPYLLAYYVGPLLNVRSEIAFRYVYPLIFGIVLLGAFVYWQICQCIKLYEQIKDAEYLIGRRLVNYGDSDNGSSSSNGSSCSEMGTQTDFGGVENRSMLPAIAT</sequence>
<accession>A0A0R3T3Z5</accession>
<feature type="region of interest" description="Disordered" evidence="13">
    <location>
        <begin position="1000"/>
        <end position="1024"/>
    </location>
</feature>
<feature type="transmembrane region" description="Helical" evidence="14">
    <location>
        <begin position="142"/>
        <end position="161"/>
    </location>
</feature>
<dbReference type="GO" id="GO:0008270">
    <property type="term" value="F:zinc ion binding"/>
    <property type="evidence" value="ECO:0007669"/>
    <property type="project" value="UniProtKB-KW"/>
</dbReference>
<dbReference type="CDD" id="cd16702">
    <property type="entry name" value="RING_CH-C4HC3_MARCH6"/>
    <property type="match status" value="1"/>
</dbReference>
<evidence type="ECO:0000256" key="6">
    <source>
        <dbReference type="ARBA" id="ARBA00022692"/>
    </source>
</evidence>
<feature type="transmembrane region" description="Helical" evidence="14">
    <location>
        <begin position="951"/>
        <end position="971"/>
    </location>
</feature>
<keyword evidence="9" id="KW-0833">Ubl conjugation pathway</keyword>
<feature type="compositionally biased region" description="Low complexity" evidence="13">
    <location>
        <begin position="263"/>
        <end position="291"/>
    </location>
</feature>
<evidence type="ECO:0000259" key="15">
    <source>
        <dbReference type="PROSITE" id="PS51292"/>
    </source>
</evidence>
<dbReference type="STRING" id="102285.A0A0R3T3Z5"/>
<dbReference type="EMBL" id="UZAE01000735">
    <property type="protein sequence ID" value="VDN97623.1"/>
    <property type="molecule type" value="Genomic_DNA"/>
</dbReference>
<feature type="transmembrane region" description="Helical" evidence="14">
    <location>
        <begin position="320"/>
        <end position="342"/>
    </location>
</feature>
<feature type="transmembrane region" description="Helical" evidence="14">
    <location>
        <begin position="827"/>
        <end position="856"/>
    </location>
</feature>
<feature type="transmembrane region" description="Helical" evidence="14">
    <location>
        <begin position="445"/>
        <end position="473"/>
    </location>
</feature>
<dbReference type="GO" id="GO:0061630">
    <property type="term" value="F:ubiquitin protein ligase activity"/>
    <property type="evidence" value="ECO:0007669"/>
    <property type="project" value="UniProtKB-EC"/>
</dbReference>
<evidence type="ECO:0000256" key="7">
    <source>
        <dbReference type="ARBA" id="ARBA00022723"/>
    </source>
</evidence>
<evidence type="ECO:0000256" key="13">
    <source>
        <dbReference type="SAM" id="MobiDB-lite"/>
    </source>
</evidence>
<feature type="region of interest" description="Disordered" evidence="13">
    <location>
        <begin position="177"/>
        <end position="291"/>
    </location>
</feature>
<evidence type="ECO:0000313" key="16">
    <source>
        <dbReference type="EMBL" id="VDN97623.1"/>
    </source>
</evidence>
<protein>
    <recommendedName>
        <fullName evidence="4">RING-type E3 ubiquitin transferase</fullName>
        <ecNumber evidence="4">2.3.2.27</ecNumber>
    </recommendedName>
</protein>
<keyword evidence="11 14" id="KW-1133">Transmembrane helix</keyword>
<dbReference type="InterPro" id="IPR011016">
    <property type="entry name" value="Znf_RING-CH"/>
</dbReference>
<feature type="compositionally biased region" description="Low complexity" evidence="13">
    <location>
        <begin position="1000"/>
        <end position="1011"/>
    </location>
</feature>
<keyword evidence="8" id="KW-0863">Zinc-finger</keyword>
<evidence type="ECO:0000256" key="14">
    <source>
        <dbReference type="SAM" id="Phobius"/>
    </source>
</evidence>
<evidence type="ECO:0000256" key="4">
    <source>
        <dbReference type="ARBA" id="ARBA00012483"/>
    </source>
</evidence>
<dbReference type="InterPro" id="IPR056521">
    <property type="entry name" value="MARCHF6-like_C"/>
</dbReference>
<keyword evidence="6 14" id="KW-0812">Transmembrane</keyword>
<feature type="compositionally biased region" description="Polar residues" evidence="13">
    <location>
        <begin position="622"/>
        <end position="640"/>
    </location>
</feature>
<reference evidence="18" key="1">
    <citation type="submission" date="2017-02" db="UniProtKB">
        <authorList>
            <consortium name="WormBaseParasite"/>
        </authorList>
    </citation>
    <scope>IDENTIFICATION</scope>
</reference>
<keyword evidence="10" id="KW-0862">Zinc</keyword>
<comment type="pathway">
    <text evidence="3">Protein modification; protein ubiquitination.</text>
</comment>
<dbReference type="FunFam" id="3.30.40.10:FF:000287">
    <property type="entry name" value="RING finger membrane protein"/>
    <property type="match status" value="1"/>
</dbReference>
<feature type="transmembrane region" description="Helical" evidence="14">
    <location>
        <begin position="714"/>
        <end position="734"/>
    </location>
</feature>
<feature type="domain" description="RING-CH-type" evidence="15">
    <location>
        <begin position="1"/>
        <end position="60"/>
    </location>
</feature>
<evidence type="ECO:0000256" key="1">
    <source>
        <dbReference type="ARBA" id="ARBA00000900"/>
    </source>
</evidence>
<evidence type="ECO:0000313" key="17">
    <source>
        <dbReference type="Proteomes" id="UP000278807"/>
    </source>
</evidence>
<dbReference type="EC" id="2.3.2.27" evidence="4"/>
<evidence type="ECO:0000256" key="2">
    <source>
        <dbReference type="ARBA" id="ARBA00004141"/>
    </source>
</evidence>
<feature type="transmembrane region" description="Helical" evidence="14">
    <location>
        <begin position="862"/>
        <end position="886"/>
    </location>
</feature>
<dbReference type="SMART" id="SM00744">
    <property type="entry name" value="RINGv"/>
    <property type="match status" value="1"/>
</dbReference>
<dbReference type="Pfam" id="PF23113">
    <property type="entry name" value="MARCHF6_C"/>
    <property type="match status" value="1"/>
</dbReference>
<name>A0A0R3T3Z5_RODNA</name>
<comment type="catalytic activity">
    <reaction evidence="1">
        <text>S-ubiquitinyl-[E2 ubiquitin-conjugating enzyme]-L-cysteine + [acceptor protein]-L-lysine = [E2 ubiquitin-conjugating enzyme]-L-cysteine + N(6)-ubiquitinyl-[acceptor protein]-L-lysine.</text>
        <dbReference type="EC" id="2.3.2.27"/>
    </reaction>
</comment>
<organism evidence="18">
    <name type="scientific">Rodentolepis nana</name>
    <name type="common">Dwarf tapeworm</name>
    <name type="synonym">Hymenolepis nana</name>
    <dbReference type="NCBI Taxonomy" id="102285"/>
    <lineage>
        <taxon>Eukaryota</taxon>
        <taxon>Metazoa</taxon>
        <taxon>Spiralia</taxon>
        <taxon>Lophotrochozoa</taxon>
        <taxon>Platyhelminthes</taxon>
        <taxon>Cestoda</taxon>
        <taxon>Eucestoda</taxon>
        <taxon>Cyclophyllidea</taxon>
        <taxon>Hymenolepididae</taxon>
        <taxon>Rodentolepis</taxon>
    </lineage>
</organism>
<gene>
    <name evidence="16" type="ORF">HNAJ_LOCUS1764</name>
</gene>
<dbReference type="WBParaSite" id="HNAJ_0000176501-mRNA-1">
    <property type="protein sequence ID" value="HNAJ_0000176501-mRNA-1"/>
    <property type="gene ID" value="HNAJ_0000176501"/>
</dbReference>
<proteinExistence type="predicted"/>
<feature type="transmembrane region" description="Helical" evidence="14">
    <location>
        <begin position="362"/>
        <end position="384"/>
    </location>
</feature>
<evidence type="ECO:0000256" key="11">
    <source>
        <dbReference type="ARBA" id="ARBA00022989"/>
    </source>
</evidence>
<feature type="transmembrane region" description="Helical" evidence="14">
    <location>
        <begin position="671"/>
        <end position="694"/>
    </location>
</feature>
<comment type="subcellular location">
    <subcellularLocation>
        <location evidence="2">Membrane</location>
        <topology evidence="2">Multi-pass membrane protein</topology>
    </subcellularLocation>
</comment>
<evidence type="ECO:0000256" key="12">
    <source>
        <dbReference type="ARBA" id="ARBA00023136"/>
    </source>
</evidence>
<dbReference type="OrthoDB" id="1108038at2759"/>
<dbReference type="InterPro" id="IPR013083">
    <property type="entry name" value="Znf_RING/FYVE/PHD"/>
</dbReference>